<evidence type="ECO:0000313" key="4">
    <source>
        <dbReference type="EMBL" id="SHG30090.1"/>
    </source>
</evidence>
<dbReference type="OrthoDB" id="9806179at2"/>
<dbReference type="Gene3D" id="3.50.50.60">
    <property type="entry name" value="FAD/NAD(P)-binding domain"/>
    <property type="match status" value="2"/>
</dbReference>
<evidence type="ECO:0000256" key="1">
    <source>
        <dbReference type="ARBA" id="ARBA00022630"/>
    </source>
</evidence>
<dbReference type="PRINTS" id="PR00368">
    <property type="entry name" value="FADPNR"/>
</dbReference>
<dbReference type="GO" id="GO:0016491">
    <property type="term" value="F:oxidoreductase activity"/>
    <property type="evidence" value="ECO:0007669"/>
    <property type="project" value="UniProtKB-KW"/>
</dbReference>
<proteinExistence type="predicted"/>
<name>A0A1M5IQ54_9BACT</name>
<keyword evidence="2" id="KW-0560">Oxidoreductase</keyword>
<dbReference type="SUPFAM" id="SSF51905">
    <property type="entry name" value="FAD/NAD(P)-binding domain"/>
    <property type="match status" value="1"/>
</dbReference>
<keyword evidence="1" id="KW-0285">Flavoprotein</keyword>
<evidence type="ECO:0000313" key="5">
    <source>
        <dbReference type="Proteomes" id="UP000184076"/>
    </source>
</evidence>
<dbReference type="InterPro" id="IPR050097">
    <property type="entry name" value="Ferredoxin-NADP_redctase_2"/>
</dbReference>
<dbReference type="Proteomes" id="UP000184076">
    <property type="component" value="Unassembled WGS sequence"/>
</dbReference>
<dbReference type="InterPro" id="IPR023753">
    <property type="entry name" value="FAD/NAD-binding_dom"/>
</dbReference>
<dbReference type="EMBL" id="FQVB01000059">
    <property type="protein sequence ID" value="SHG30090.1"/>
    <property type="molecule type" value="Genomic_DNA"/>
</dbReference>
<protein>
    <submittedName>
        <fullName evidence="4">Thioredoxin reductase (NADPH)</fullName>
    </submittedName>
</protein>
<dbReference type="InterPro" id="IPR036188">
    <property type="entry name" value="FAD/NAD-bd_sf"/>
</dbReference>
<organism evidence="4 5">
    <name type="scientific">Desulfacinum infernum DSM 9756</name>
    <dbReference type="NCBI Taxonomy" id="1121391"/>
    <lineage>
        <taxon>Bacteria</taxon>
        <taxon>Pseudomonadati</taxon>
        <taxon>Thermodesulfobacteriota</taxon>
        <taxon>Syntrophobacteria</taxon>
        <taxon>Syntrophobacterales</taxon>
        <taxon>Syntrophobacteraceae</taxon>
        <taxon>Desulfacinum</taxon>
    </lineage>
</organism>
<dbReference type="PANTHER" id="PTHR48105">
    <property type="entry name" value="THIOREDOXIN REDUCTASE 1-RELATED-RELATED"/>
    <property type="match status" value="1"/>
</dbReference>
<evidence type="ECO:0000259" key="3">
    <source>
        <dbReference type="Pfam" id="PF07992"/>
    </source>
</evidence>
<dbReference type="STRING" id="1121391.SAMN02745206_03642"/>
<dbReference type="AlphaFoldDB" id="A0A1M5IQ54"/>
<keyword evidence="5" id="KW-1185">Reference proteome</keyword>
<dbReference type="Pfam" id="PF07992">
    <property type="entry name" value="Pyr_redox_2"/>
    <property type="match status" value="1"/>
</dbReference>
<evidence type="ECO:0000256" key="2">
    <source>
        <dbReference type="ARBA" id="ARBA00023002"/>
    </source>
</evidence>
<accession>A0A1M5IQ54</accession>
<sequence>MKTHSFDVAVIGTGPAGLQAAIHASRKKVSVAVVGKIPKSSAYKAHVENFCCMPYATGEDLLAQGRQQAEKFGAVFFDEDVVSVERQAGAFRLSLEGGDALEAKALILAMGISRKKLGVPGEKELLGKGVSYCVECDANFFRGVPVAVVGCESAAVSGALTLLFTTDRVHLICEKLQVSENLAEKLRESAIELHEGRRVVEIAGDGAVEAVVLDDGSRIPVQGVFIERGAKGALEIATALGVDLDPESFQYVVTNKKQETNVPGVYAAGDICGPPWQIAKAVGEGCVAGLEAADYVRKLGEAD</sequence>
<gene>
    <name evidence="4" type="ORF">SAMN02745206_03642</name>
</gene>
<dbReference type="RefSeq" id="WP_073042064.1">
    <property type="nucleotide sequence ID" value="NZ_FQVB01000059.1"/>
</dbReference>
<feature type="domain" description="FAD/NAD(P)-binding" evidence="3">
    <location>
        <begin position="6"/>
        <end position="285"/>
    </location>
</feature>
<dbReference type="PRINTS" id="PR00469">
    <property type="entry name" value="PNDRDTASEII"/>
</dbReference>
<reference evidence="5" key="1">
    <citation type="submission" date="2016-11" db="EMBL/GenBank/DDBJ databases">
        <authorList>
            <person name="Varghese N."/>
            <person name="Submissions S."/>
        </authorList>
    </citation>
    <scope>NUCLEOTIDE SEQUENCE [LARGE SCALE GENOMIC DNA]</scope>
    <source>
        <strain evidence="5">DSM 9756</strain>
    </source>
</reference>